<dbReference type="AlphaFoldDB" id="A0ABD4SWM1"/>
<dbReference type="InterPro" id="IPR001387">
    <property type="entry name" value="Cro/C1-type_HTH"/>
</dbReference>
<accession>A0ABD4SWM1</accession>
<evidence type="ECO:0000313" key="3">
    <source>
        <dbReference type="Proteomes" id="UP001200247"/>
    </source>
</evidence>
<name>A0ABD4SWM1_9NEIS</name>
<feature type="domain" description="HTH cro/C1-type" evidence="1">
    <location>
        <begin position="15"/>
        <end position="59"/>
    </location>
</feature>
<evidence type="ECO:0000259" key="1">
    <source>
        <dbReference type="PROSITE" id="PS50943"/>
    </source>
</evidence>
<gene>
    <name evidence="2" type="ORF">LH440_16420</name>
</gene>
<sequence>MKVDAIKRACTAVGSKAALARAIGVKPPVIQQWLKGARPVPIAICVAIEKITNGAVNRIELRDDWAAYWPELARDS</sequence>
<dbReference type="Gene3D" id="1.10.260.40">
    <property type="entry name" value="lambda repressor-like DNA-binding domains"/>
    <property type="match status" value="1"/>
</dbReference>
<dbReference type="CDD" id="cd00093">
    <property type="entry name" value="HTH_XRE"/>
    <property type="match status" value="1"/>
</dbReference>
<dbReference type="PROSITE" id="PS50943">
    <property type="entry name" value="HTH_CROC1"/>
    <property type="match status" value="1"/>
</dbReference>
<dbReference type="SUPFAM" id="SSF47413">
    <property type="entry name" value="lambda repressor-like DNA-binding domains"/>
    <property type="match status" value="1"/>
</dbReference>
<dbReference type="EMBL" id="JAJAXM010000067">
    <property type="protein sequence ID" value="MCG9027452.1"/>
    <property type="molecule type" value="Genomic_DNA"/>
</dbReference>
<dbReference type="Pfam" id="PF15943">
    <property type="entry name" value="YdaS_toxin"/>
    <property type="match status" value="1"/>
</dbReference>
<protein>
    <submittedName>
        <fullName evidence="2">Helix-turn-helix domain-containing protein</fullName>
    </submittedName>
</protein>
<organism evidence="2 3">
    <name type="scientific">Laribacter hongkongensis</name>
    <dbReference type="NCBI Taxonomy" id="168471"/>
    <lineage>
        <taxon>Bacteria</taxon>
        <taxon>Pseudomonadati</taxon>
        <taxon>Pseudomonadota</taxon>
        <taxon>Betaproteobacteria</taxon>
        <taxon>Neisseriales</taxon>
        <taxon>Aquaspirillaceae</taxon>
        <taxon>Laribacter</taxon>
    </lineage>
</organism>
<dbReference type="InterPro" id="IPR031856">
    <property type="entry name" value="YdaS_toxin-like"/>
</dbReference>
<proteinExistence type="predicted"/>
<evidence type="ECO:0000313" key="2">
    <source>
        <dbReference type="EMBL" id="MCG9027452.1"/>
    </source>
</evidence>
<dbReference type="Proteomes" id="UP001200247">
    <property type="component" value="Unassembled WGS sequence"/>
</dbReference>
<comment type="caution">
    <text evidence="2">The sequence shown here is derived from an EMBL/GenBank/DDBJ whole genome shotgun (WGS) entry which is preliminary data.</text>
</comment>
<reference evidence="2 3" key="1">
    <citation type="submission" date="2021-10" db="EMBL/GenBank/DDBJ databases">
        <title>Whole-genome sequencing analysis of Laribacter hongkongensis: virulence gene profiles, carbohydrate-active enzyme prediction, and antimicrobial resistance characterization.</title>
        <authorList>
            <person name="Yuan P."/>
            <person name="Zhan Y."/>
            <person name="Chen D."/>
        </authorList>
    </citation>
    <scope>NUCLEOTIDE SEQUENCE [LARGE SCALE GENOMIC DNA]</scope>
    <source>
        <strain evidence="2 3">W67</strain>
    </source>
</reference>
<dbReference type="RefSeq" id="WP_239894718.1">
    <property type="nucleotide sequence ID" value="NZ_JAJAXM010000067.1"/>
</dbReference>
<dbReference type="InterPro" id="IPR010982">
    <property type="entry name" value="Lambda_DNA-bd_dom_sf"/>
</dbReference>